<dbReference type="InterPro" id="IPR011706">
    <property type="entry name" value="Cu-oxidase_C"/>
</dbReference>
<evidence type="ECO:0000259" key="14">
    <source>
        <dbReference type="Pfam" id="PF00394"/>
    </source>
</evidence>
<dbReference type="GO" id="GO:0052716">
    <property type="term" value="F:hydroquinone:oxygen oxidoreductase activity"/>
    <property type="evidence" value="ECO:0007669"/>
    <property type="project" value="UniProtKB-EC"/>
</dbReference>
<feature type="domain" description="Plastocyanin-like" evidence="15">
    <location>
        <begin position="437"/>
        <end position="545"/>
    </location>
</feature>
<dbReference type="PROSITE" id="PS00080">
    <property type="entry name" value="MULTICOPPER_OXIDASE2"/>
    <property type="match status" value="1"/>
</dbReference>
<dbReference type="GO" id="GO:0048046">
    <property type="term" value="C:apoplast"/>
    <property type="evidence" value="ECO:0007669"/>
    <property type="project" value="UniProtKB-SubCell"/>
</dbReference>
<keyword evidence="9 13" id="KW-0560">Oxidoreductase</keyword>
<dbReference type="InterPro" id="IPR011707">
    <property type="entry name" value="Cu-oxidase-like_N"/>
</dbReference>
<keyword evidence="13" id="KW-0732">Signal</keyword>
<keyword evidence="11" id="KW-0325">Glycoprotein</keyword>
<dbReference type="InterPro" id="IPR034289">
    <property type="entry name" value="CuRO_3_LCC"/>
</dbReference>
<evidence type="ECO:0000259" key="15">
    <source>
        <dbReference type="Pfam" id="PF07731"/>
    </source>
</evidence>
<dbReference type="InterPro" id="IPR033138">
    <property type="entry name" value="Cu_oxidase_CS"/>
</dbReference>
<dbReference type="PROSITE" id="PS00079">
    <property type="entry name" value="MULTICOPPER_OXIDASE1"/>
    <property type="match status" value="1"/>
</dbReference>
<reference evidence="17" key="1">
    <citation type="submission" date="2018-11" db="EMBL/GenBank/DDBJ databases">
        <authorList>
            <person name="Du T."/>
            <person name="Cao X."/>
        </authorList>
    </citation>
    <scope>NUCLEOTIDE SEQUENCE</scope>
</reference>
<evidence type="ECO:0000256" key="13">
    <source>
        <dbReference type="RuleBase" id="RU361119"/>
    </source>
</evidence>
<comment type="catalytic activity">
    <reaction evidence="1 13">
        <text>4 hydroquinone + O2 = 4 benzosemiquinone + 2 H2O</text>
        <dbReference type="Rhea" id="RHEA:11276"/>
        <dbReference type="ChEBI" id="CHEBI:15377"/>
        <dbReference type="ChEBI" id="CHEBI:15379"/>
        <dbReference type="ChEBI" id="CHEBI:17594"/>
        <dbReference type="ChEBI" id="CHEBI:17977"/>
        <dbReference type="EC" id="1.10.3.2"/>
    </reaction>
</comment>
<name>A0A4Y5RRD6_SALMI</name>
<feature type="chain" id="PRO_5021463208" description="Laccase" evidence="13">
    <location>
        <begin position="27"/>
        <end position="562"/>
    </location>
</feature>
<dbReference type="SMR" id="A0A4Y5RRD6"/>
<feature type="signal peptide" evidence="13">
    <location>
        <begin position="1"/>
        <end position="26"/>
    </location>
</feature>
<evidence type="ECO:0000259" key="16">
    <source>
        <dbReference type="Pfam" id="PF07732"/>
    </source>
</evidence>
<evidence type="ECO:0000256" key="8">
    <source>
        <dbReference type="ARBA" id="ARBA00022737"/>
    </source>
</evidence>
<keyword evidence="6 13" id="KW-0964">Secreted</keyword>
<dbReference type="GO" id="GO:0005507">
    <property type="term" value="F:copper ion binding"/>
    <property type="evidence" value="ECO:0007669"/>
    <property type="project" value="InterPro"/>
</dbReference>
<feature type="domain" description="Plastocyanin-like" evidence="16">
    <location>
        <begin position="37"/>
        <end position="148"/>
    </location>
</feature>
<dbReference type="CDD" id="cd13897">
    <property type="entry name" value="CuRO_3_LCC_plant"/>
    <property type="match status" value="1"/>
</dbReference>
<comment type="cofactor">
    <cofactor evidence="13">
        <name>Cu cation</name>
        <dbReference type="ChEBI" id="CHEBI:23378"/>
    </cofactor>
    <text evidence="13">Binds 4 Cu cations per monomer.</text>
</comment>
<dbReference type="Pfam" id="PF00394">
    <property type="entry name" value="Cu-oxidase"/>
    <property type="match status" value="1"/>
</dbReference>
<keyword evidence="10 13" id="KW-0186">Copper</keyword>
<dbReference type="InterPro" id="IPR045087">
    <property type="entry name" value="Cu-oxidase_fam"/>
</dbReference>
<sequence>MFSATKAFILCYLGVIMFGGATQVNASIRCCTFEVVNSAHTRLCTKKTMLTINGQFPGPTIYARRGDLITMNIVNRADQNISIHWHGVKMPQYPWSDGTNYVTQCPIEPGQKFTQQIILSDEEGTLWWHAHSDWARNSVYGAIVILPPRTESFPFPIPHAHFPPILIGEWWNTEIETVFKEFLETGGDPEVSNAFLFNGQPGDLYPCSNQDTYKLRVEYGKTYLIKLVNAALDNIMFFKIANHELTVVGADGAYTKPLTTDYVAIPPGQTLDLLLEANQPPSHYYMATRMYTSEDVHSPTTPTTAIIEYVGNYTPPPSPLLPSLPDVKDSAAVNNFINRLRSLGNDVDVPKNVEEFMYYTLSMNLMPCLKSTCSGSTRFLASVNNVSFVLPRLRLDILQAYYRGINGVYTEDFPDFPYLSYDFTGVVLPEEEAGTNFGTGVRMLEYNTTVEVVLQGANHLIDHPIHLHGYRFYVVGYGLGNYNRIRDVANYNLVDPPLMQTIVVPKNGWAAIRFKANNPGVWYMHCHIERHISWGMGMVFIVKDGERPHEKMLPPPPDMPRC</sequence>
<proteinExistence type="evidence at transcript level"/>
<dbReference type="PANTHER" id="PTHR11709:SF443">
    <property type="entry name" value="LACCASE-15"/>
    <property type="match status" value="1"/>
</dbReference>
<dbReference type="SUPFAM" id="SSF49503">
    <property type="entry name" value="Cupredoxins"/>
    <property type="match status" value="3"/>
</dbReference>
<dbReference type="Pfam" id="PF07731">
    <property type="entry name" value="Cu-oxidase_2"/>
    <property type="match status" value="1"/>
</dbReference>
<evidence type="ECO:0000256" key="9">
    <source>
        <dbReference type="ARBA" id="ARBA00023002"/>
    </source>
</evidence>
<keyword evidence="7 13" id="KW-0479">Metal-binding</keyword>
<evidence type="ECO:0000256" key="2">
    <source>
        <dbReference type="ARBA" id="ARBA00004271"/>
    </source>
</evidence>
<dbReference type="Pfam" id="PF07732">
    <property type="entry name" value="Cu-oxidase_3"/>
    <property type="match status" value="1"/>
</dbReference>
<dbReference type="InterPro" id="IPR002355">
    <property type="entry name" value="Cu_oxidase_Cu_BS"/>
</dbReference>
<evidence type="ECO:0000256" key="5">
    <source>
        <dbReference type="ARBA" id="ARBA00022523"/>
    </source>
</evidence>
<evidence type="ECO:0000256" key="6">
    <source>
        <dbReference type="ARBA" id="ARBA00022525"/>
    </source>
</evidence>
<evidence type="ECO:0000256" key="7">
    <source>
        <dbReference type="ARBA" id="ARBA00022723"/>
    </source>
</evidence>
<dbReference type="Gene3D" id="2.60.40.420">
    <property type="entry name" value="Cupredoxins - blue copper proteins"/>
    <property type="match status" value="3"/>
</dbReference>
<accession>A0A4Y5RRD6</accession>
<dbReference type="InterPro" id="IPR008972">
    <property type="entry name" value="Cupredoxin"/>
</dbReference>
<dbReference type="EMBL" id="MK183061">
    <property type="protein sequence ID" value="QCZ35188.1"/>
    <property type="molecule type" value="mRNA"/>
</dbReference>
<organism evidence="17">
    <name type="scientific">Salvia miltiorrhiza</name>
    <name type="common">Chinese sage</name>
    <dbReference type="NCBI Taxonomy" id="226208"/>
    <lineage>
        <taxon>Eukaryota</taxon>
        <taxon>Viridiplantae</taxon>
        <taxon>Streptophyta</taxon>
        <taxon>Embryophyta</taxon>
        <taxon>Tracheophyta</taxon>
        <taxon>Spermatophyta</taxon>
        <taxon>Magnoliopsida</taxon>
        <taxon>eudicotyledons</taxon>
        <taxon>Gunneridae</taxon>
        <taxon>Pentapetalae</taxon>
        <taxon>asterids</taxon>
        <taxon>lamiids</taxon>
        <taxon>Lamiales</taxon>
        <taxon>Lamiaceae</taxon>
        <taxon>Nepetoideae</taxon>
        <taxon>Mentheae</taxon>
        <taxon>Salviinae</taxon>
        <taxon>Salvia</taxon>
        <taxon>Salvia incertae sedis</taxon>
    </lineage>
</organism>
<keyword evidence="8 13" id="KW-0677">Repeat</keyword>
<evidence type="ECO:0000256" key="10">
    <source>
        <dbReference type="ARBA" id="ARBA00023008"/>
    </source>
</evidence>
<protein>
    <recommendedName>
        <fullName evidence="4 13">Laccase</fullName>
        <ecNumber evidence="4 13">1.10.3.2</ecNumber>
    </recommendedName>
    <alternativeName>
        <fullName evidence="13">Benzenediol:oxygen oxidoreductase</fullName>
    </alternativeName>
    <alternativeName>
        <fullName evidence="13">Diphenol oxidase</fullName>
    </alternativeName>
    <alternativeName>
        <fullName evidence="13">Urishiol oxidase</fullName>
    </alternativeName>
</protein>
<evidence type="ECO:0000256" key="11">
    <source>
        <dbReference type="ARBA" id="ARBA00023180"/>
    </source>
</evidence>
<dbReference type="InterPro" id="IPR001117">
    <property type="entry name" value="Cu-oxidase_2nd"/>
</dbReference>
<comment type="function">
    <text evidence="13">Lignin degradation and detoxification of lignin-derived products.</text>
</comment>
<dbReference type="AlphaFoldDB" id="A0A4Y5RRD6"/>
<feature type="domain" description="Plastocyanin-like" evidence="14">
    <location>
        <begin position="164"/>
        <end position="311"/>
    </location>
</feature>
<keyword evidence="12 13" id="KW-0439">Lignin degradation</keyword>
<evidence type="ECO:0000256" key="12">
    <source>
        <dbReference type="ARBA" id="ARBA00023185"/>
    </source>
</evidence>
<keyword evidence="5 13" id="KW-0052">Apoplast</keyword>
<evidence type="ECO:0000313" key="17">
    <source>
        <dbReference type="EMBL" id="QCZ35188.1"/>
    </source>
</evidence>
<evidence type="ECO:0000256" key="3">
    <source>
        <dbReference type="ARBA" id="ARBA00010609"/>
    </source>
</evidence>
<dbReference type="InterPro" id="IPR034285">
    <property type="entry name" value="CuRO_2_LCC"/>
</dbReference>
<dbReference type="EC" id="1.10.3.2" evidence="4 13"/>
<dbReference type="PANTHER" id="PTHR11709">
    <property type="entry name" value="MULTI-COPPER OXIDASE"/>
    <property type="match status" value="1"/>
</dbReference>
<dbReference type="CDD" id="cd13849">
    <property type="entry name" value="CuRO_1_LCC_plant"/>
    <property type="match status" value="1"/>
</dbReference>
<dbReference type="GO" id="GO:0046274">
    <property type="term" value="P:lignin catabolic process"/>
    <property type="evidence" value="ECO:0007669"/>
    <property type="project" value="UniProtKB-KW"/>
</dbReference>
<comment type="similarity">
    <text evidence="3 13">Belongs to the multicopper oxidase family.</text>
</comment>
<dbReference type="CDD" id="cd13875">
    <property type="entry name" value="CuRO_2_LCC_plant"/>
    <property type="match status" value="1"/>
</dbReference>
<evidence type="ECO:0000256" key="1">
    <source>
        <dbReference type="ARBA" id="ARBA00000349"/>
    </source>
</evidence>
<comment type="subcellular location">
    <subcellularLocation>
        <location evidence="2 13">Secreted</location>
        <location evidence="2 13">Extracellular space</location>
        <location evidence="2 13">Apoplast</location>
    </subcellularLocation>
</comment>
<evidence type="ECO:0000256" key="4">
    <source>
        <dbReference type="ARBA" id="ARBA00012297"/>
    </source>
</evidence>
<dbReference type="InterPro" id="IPR017761">
    <property type="entry name" value="Laccase"/>
</dbReference>
<dbReference type="NCBIfam" id="TIGR03389">
    <property type="entry name" value="laccase"/>
    <property type="match status" value="1"/>
</dbReference>
<dbReference type="InterPro" id="IPR034288">
    <property type="entry name" value="CuRO_1_LCC"/>
</dbReference>